<name>A0A9P8V3L9_9PEZI</name>
<proteinExistence type="predicted"/>
<dbReference type="GO" id="GO:0008270">
    <property type="term" value="F:zinc ion binding"/>
    <property type="evidence" value="ECO:0007669"/>
    <property type="project" value="UniProtKB-KW"/>
</dbReference>
<evidence type="ECO:0000259" key="5">
    <source>
        <dbReference type="PROSITE" id="PS50865"/>
    </source>
</evidence>
<organism evidence="6 7">
    <name type="scientific">Plectosphaerella plurivora</name>
    <dbReference type="NCBI Taxonomy" id="936078"/>
    <lineage>
        <taxon>Eukaryota</taxon>
        <taxon>Fungi</taxon>
        <taxon>Dikarya</taxon>
        <taxon>Ascomycota</taxon>
        <taxon>Pezizomycotina</taxon>
        <taxon>Sordariomycetes</taxon>
        <taxon>Hypocreomycetidae</taxon>
        <taxon>Glomerellales</taxon>
        <taxon>Plectosphaerellaceae</taxon>
        <taxon>Plectosphaerella</taxon>
    </lineage>
</organism>
<sequence length="587" mass="66900">MAPQKFVCANWDPGKPGCKEIGTHTCKNCRLVLYCGSDCQKAHWKKHKIDCRSPLTKDTWMPAWYLEGRWPTFTKEAQPDKRPVTFFLGNMPAIDILKLSDNEGADYQGKLSLLFAASGDPRNVFKTIADIPETRTAPISITVNDKNPAIVARNIILFLIAMVVEDVDEAIDCIIHVWYSSFIRKSDLNILQKKVKPQIQMVCYMIDLQGPNPNSLVEKIWDFGSNSFKVVLQPSEWKDLLTYFDIPHNITLDDILTARKTEMRYNIDRDDLGLTHMPVHARVSVKGYLDSGIFLPFGSRREDFTIPNPTLVKDGDAWLMKDCARPANGWCTEDVFKTPCGGATSDTYGKLFYHIREVLGKCLRNMRRLEFNFHMMQANAEILTANLPRDSFCRIEVSNIVDTQFLGIYLTGGVMTPLLQQPHDNPHATMVSLFMVAVRDTLTLPERRAIVEPGGQIHNLCRNYLLPAQTRPSPGTYYQEGTSNHPTTFLNSISCSILTNYDPVFDRFLRNSMVAEISQFIRLEGKNTHTIVPKWPCTVKLKTGEPGSVEELHRRAAEGHWEARYMEWKRMEGAPDGEEEIDQDEEW</sequence>
<dbReference type="PROSITE" id="PS50865">
    <property type="entry name" value="ZF_MYND_2"/>
    <property type="match status" value="1"/>
</dbReference>
<keyword evidence="3" id="KW-0862">Zinc</keyword>
<gene>
    <name evidence="6" type="ORF">F5X68DRAFT_248841</name>
</gene>
<evidence type="ECO:0000256" key="1">
    <source>
        <dbReference type="ARBA" id="ARBA00022723"/>
    </source>
</evidence>
<dbReference type="AlphaFoldDB" id="A0A9P8V3L9"/>
<keyword evidence="2 4" id="KW-0863">Zinc-finger</keyword>
<evidence type="ECO:0000256" key="3">
    <source>
        <dbReference type="ARBA" id="ARBA00022833"/>
    </source>
</evidence>
<dbReference type="EMBL" id="JAGSXJ010000030">
    <property type="protein sequence ID" value="KAH6670272.1"/>
    <property type="molecule type" value="Genomic_DNA"/>
</dbReference>
<evidence type="ECO:0000256" key="4">
    <source>
        <dbReference type="PROSITE-ProRule" id="PRU00134"/>
    </source>
</evidence>
<dbReference type="Proteomes" id="UP000770015">
    <property type="component" value="Unassembled WGS sequence"/>
</dbReference>
<dbReference type="Pfam" id="PF14737">
    <property type="entry name" value="DUF4470"/>
    <property type="match status" value="1"/>
</dbReference>
<evidence type="ECO:0000256" key="2">
    <source>
        <dbReference type="ARBA" id="ARBA00022771"/>
    </source>
</evidence>
<reference evidence="6" key="1">
    <citation type="journal article" date="2021" name="Nat. Commun.">
        <title>Genetic determinants of endophytism in the Arabidopsis root mycobiome.</title>
        <authorList>
            <person name="Mesny F."/>
            <person name="Miyauchi S."/>
            <person name="Thiergart T."/>
            <person name="Pickel B."/>
            <person name="Atanasova L."/>
            <person name="Karlsson M."/>
            <person name="Huettel B."/>
            <person name="Barry K.W."/>
            <person name="Haridas S."/>
            <person name="Chen C."/>
            <person name="Bauer D."/>
            <person name="Andreopoulos W."/>
            <person name="Pangilinan J."/>
            <person name="LaButti K."/>
            <person name="Riley R."/>
            <person name="Lipzen A."/>
            <person name="Clum A."/>
            <person name="Drula E."/>
            <person name="Henrissat B."/>
            <person name="Kohler A."/>
            <person name="Grigoriev I.V."/>
            <person name="Martin F.M."/>
            <person name="Hacquard S."/>
        </authorList>
    </citation>
    <scope>NUCLEOTIDE SEQUENCE</scope>
    <source>
        <strain evidence="6">MPI-SDFR-AT-0117</strain>
    </source>
</reference>
<dbReference type="SUPFAM" id="SSF144232">
    <property type="entry name" value="HIT/MYND zinc finger-like"/>
    <property type="match status" value="1"/>
</dbReference>
<protein>
    <recommendedName>
        <fullName evidence="5">MYND-type domain-containing protein</fullName>
    </recommendedName>
</protein>
<dbReference type="InterPro" id="IPR002893">
    <property type="entry name" value="Znf_MYND"/>
</dbReference>
<keyword evidence="7" id="KW-1185">Reference proteome</keyword>
<dbReference type="Pfam" id="PF01753">
    <property type="entry name" value="zf-MYND"/>
    <property type="match status" value="1"/>
</dbReference>
<evidence type="ECO:0000313" key="6">
    <source>
        <dbReference type="EMBL" id="KAH6670272.1"/>
    </source>
</evidence>
<dbReference type="InterPro" id="IPR027974">
    <property type="entry name" value="DUF4470"/>
</dbReference>
<feature type="domain" description="MYND-type" evidence="5">
    <location>
        <begin position="5"/>
        <end position="51"/>
    </location>
</feature>
<dbReference type="OrthoDB" id="5282002at2759"/>
<keyword evidence="1" id="KW-0479">Metal-binding</keyword>
<accession>A0A9P8V3L9</accession>
<dbReference type="Gene3D" id="6.10.140.2220">
    <property type="match status" value="1"/>
</dbReference>
<evidence type="ECO:0000313" key="7">
    <source>
        <dbReference type="Proteomes" id="UP000770015"/>
    </source>
</evidence>
<comment type="caution">
    <text evidence="6">The sequence shown here is derived from an EMBL/GenBank/DDBJ whole genome shotgun (WGS) entry which is preliminary data.</text>
</comment>